<evidence type="ECO:0000256" key="6">
    <source>
        <dbReference type="SAM" id="MobiDB-lite"/>
    </source>
</evidence>
<sequence>MFERFTDRARRVIVLAQEEARALQHNYIGTEHLLLGLIREGEGVAAKALASKGVELDPTRKQVEEMIGKGNAAPNGHIPFTPHAKQVLELSLREALQLGHSYIGTEHILLGLIREGEGVGTQVLIKMDVDLGDLRTAVIDLIRGGQNGGEEGKGDLANAGGVQNKNSQTGSAILDQFGRNLTAEAAEGKLDPVIGRSQEIERVMVVLSRRTKNNPVLIGEPGVGKTAVVEGLAQKINAGDVPETLKGKQVYSLDLGSMVAGSRYRGDFEERLKKVLKEIKTRGDIVLFIDEIHTIVGAGSADGALGASDMLKPMLARGELQTIGATTTEEYRKYIEKDAALERRFQPIQVHEPTIAETIEILKGLRERYENHHHVTITDGALQAAAELSARYIQDRNLPDKAIDLVDEAGARLRIKRLTAPPELKQLDAKVAKVSADKDKAIKDQDFEKAAELRDRQEKLESERKEKEQSWREGESDVSMVVDEDVIAQVISSSTGIPVFKLTQAESKKLLNMEKELHKRIIGQDDAVSALSRSIRRARVGLKDPKRPAGSFIFAGPTGVGKTELAKALAEFLFDDEDALIRVDMSEFSEKYQSSRLFGAPPGYVGYEEGGELTEKVRRKPFSVVLFDEIEKAHPDIFNTLLQVLDDGHVTDGQGRKVDFKNTIIILTTNLGSKDIAKSANTGFSLGANTESSYQRMKDQVSSELKQQFRPEFLNRLDDIIVFKQLTEPQVRQIVDLDVSRLNDRLFERHMSLELTDKAKDLLAQKGFDPLLGARPLRRVIQRDIEDAISEKILLGELGDNEAVMVDAEGEGILGEFTFKGKPIIDAEPAEPTKEGDDAEHADAQPEPVSAAAESGEGETSASEE</sequence>
<dbReference type="PANTHER" id="PTHR11638:SF18">
    <property type="entry name" value="HEAT SHOCK PROTEIN 104"/>
    <property type="match status" value="1"/>
</dbReference>
<dbReference type="CDD" id="cd19499">
    <property type="entry name" value="RecA-like_ClpB_Hsp104-like"/>
    <property type="match status" value="1"/>
</dbReference>
<gene>
    <name evidence="9" type="ORF">CSQ87_00365</name>
</gene>
<dbReference type="Gene3D" id="3.40.50.300">
    <property type="entry name" value="P-loop containing nucleotide triphosphate hydrolases"/>
    <property type="match status" value="2"/>
</dbReference>
<evidence type="ECO:0000256" key="4">
    <source>
        <dbReference type="ARBA" id="ARBA00023186"/>
    </source>
</evidence>
<evidence type="ECO:0000259" key="7">
    <source>
        <dbReference type="PROSITE" id="PS50151"/>
    </source>
</evidence>
<dbReference type="GO" id="GO:0016887">
    <property type="term" value="F:ATP hydrolysis activity"/>
    <property type="evidence" value="ECO:0007669"/>
    <property type="project" value="InterPro"/>
</dbReference>
<dbReference type="SMART" id="SM00382">
    <property type="entry name" value="AAA"/>
    <property type="match status" value="2"/>
</dbReference>
<dbReference type="GO" id="GO:0006508">
    <property type="term" value="P:proteolysis"/>
    <property type="evidence" value="ECO:0007669"/>
    <property type="project" value="UniProtKB-KW"/>
</dbReference>
<evidence type="ECO:0000313" key="9">
    <source>
        <dbReference type="EMBL" id="PJM76040.1"/>
    </source>
</evidence>
<dbReference type="InterPro" id="IPR050130">
    <property type="entry name" value="ClpA_ClpB"/>
</dbReference>
<keyword evidence="3 9" id="KW-0067">ATP-binding</keyword>
<dbReference type="Gene3D" id="1.10.1780.10">
    <property type="entry name" value="Clp, N-terminal domain"/>
    <property type="match status" value="1"/>
</dbReference>
<feature type="domain" description="Clp R" evidence="8">
    <location>
        <begin position="2"/>
        <end position="145"/>
    </location>
</feature>
<dbReference type="GO" id="GO:0005737">
    <property type="term" value="C:cytoplasm"/>
    <property type="evidence" value="ECO:0007669"/>
    <property type="project" value="TreeGrafter"/>
</dbReference>
<dbReference type="EMBL" id="PEBK01000001">
    <property type="protein sequence ID" value="PJM76040.1"/>
    <property type="molecule type" value="Genomic_DNA"/>
</dbReference>
<dbReference type="RefSeq" id="WP_100511873.1">
    <property type="nucleotide sequence ID" value="NZ_PEBK01000001.1"/>
</dbReference>
<evidence type="ECO:0000256" key="5">
    <source>
        <dbReference type="PROSITE-ProRule" id="PRU01251"/>
    </source>
</evidence>
<dbReference type="Pfam" id="PF00004">
    <property type="entry name" value="AAA"/>
    <property type="match status" value="1"/>
</dbReference>
<feature type="domain" description="UVR" evidence="7">
    <location>
        <begin position="428"/>
        <end position="463"/>
    </location>
</feature>
<evidence type="ECO:0000313" key="10">
    <source>
        <dbReference type="Proteomes" id="UP000231451"/>
    </source>
</evidence>
<keyword evidence="2" id="KW-0547">Nucleotide-binding</keyword>
<protein>
    <submittedName>
        <fullName evidence="9">ATP-dependent Clp protease ATP-binding subunit ClpC</fullName>
    </submittedName>
</protein>
<reference evidence="9 10" key="1">
    <citation type="submission" date="2017-10" db="EMBL/GenBank/DDBJ databases">
        <title>Draft genome sequences of strains TRE 1, TRE 9, TRE H and TRI 7, isolated from tamarins, belonging to four potential novel Bifidobacterium species.</title>
        <authorList>
            <person name="Mattarelli P."/>
            <person name="Modesto M."/>
            <person name="Puglisi E."/>
            <person name="Morelli L."/>
            <person name="Spezio C."/>
            <person name="Bonetti A."/>
            <person name="Sandri C."/>
        </authorList>
    </citation>
    <scope>NUCLEOTIDE SEQUENCE [LARGE SCALE GENOMIC DNA]</scope>
    <source>
        <strain evidence="10">TRI7</strain>
    </source>
</reference>
<dbReference type="Pfam" id="PF17871">
    <property type="entry name" value="AAA_lid_9"/>
    <property type="match status" value="1"/>
</dbReference>
<accession>A0A2M9HGT5</accession>
<keyword evidence="9" id="KW-0645">Protease</keyword>
<feature type="compositionally biased region" description="Low complexity" evidence="6">
    <location>
        <begin position="850"/>
        <end position="865"/>
    </location>
</feature>
<evidence type="ECO:0000256" key="1">
    <source>
        <dbReference type="ARBA" id="ARBA00022737"/>
    </source>
</evidence>
<dbReference type="InterPro" id="IPR001943">
    <property type="entry name" value="UVR_dom"/>
</dbReference>
<keyword evidence="10" id="KW-1185">Reference proteome</keyword>
<keyword evidence="4" id="KW-0143">Chaperone</keyword>
<dbReference type="FunFam" id="1.10.1780.10:FF:000001">
    <property type="entry name" value="ATP-dependent Clp protease ATP-binding subunit"/>
    <property type="match status" value="1"/>
</dbReference>
<dbReference type="PANTHER" id="PTHR11638">
    <property type="entry name" value="ATP-DEPENDENT CLP PROTEASE"/>
    <property type="match status" value="1"/>
</dbReference>
<dbReference type="SMART" id="SM01086">
    <property type="entry name" value="ClpB_D2-small"/>
    <property type="match status" value="1"/>
</dbReference>
<keyword evidence="1 5" id="KW-0677">Repeat</keyword>
<dbReference type="InterPro" id="IPR041546">
    <property type="entry name" value="ClpA/ClpB_AAA_lid"/>
</dbReference>
<feature type="region of interest" description="Disordered" evidence="6">
    <location>
        <begin position="823"/>
        <end position="865"/>
    </location>
</feature>
<dbReference type="Gene3D" id="1.10.8.60">
    <property type="match status" value="2"/>
</dbReference>
<evidence type="ECO:0000256" key="2">
    <source>
        <dbReference type="ARBA" id="ARBA00022741"/>
    </source>
</evidence>
<dbReference type="Proteomes" id="UP000231451">
    <property type="component" value="Unassembled WGS sequence"/>
</dbReference>
<dbReference type="InterPro" id="IPR001270">
    <property type="entry name" value="ClpA/B"/>
</dbReference>
<dbReference type="Pfam" id="PF02861">
    <property type="entry name" value="Clp_N"/>
    <property type="match status" value="1"/>
</dbReference>
<dbReference type="InterPro" id="IPR003593">
    <property type="entry name" value="AAA+_ATPase"/>
</dbReference>
<name>A0A2M9HGT5_9BIFI</name>
<dbReference type="SUPFAM" id="SSF81923">
    <property type="entry name" value="Double Clp-N motif"/>
    <property type="match status" value="1"/>
</dbReference>
<dbReference type="PROSITE" id="PS50151">
    <property type="entry name" value="UVR"/>
    <property type="match status" value="1"/>
</dbReference>
<dbReference type="Gene3D" id="4.10.860.10">
    <property type="entry name" value="UVR domain"/>
    <property type="match status" value="1"/>
</dbReference>
<dbReference type="FunFam" id="3.40.50.300:FF:000010">
    <property type="entry name" value="Chaperone clpB 1, putative"/>
    <property type="match status" value="1"/>
</dbReference>
<dbReference type="Pfam" id="PF10431">
    <property type="entry name" value="ClpB_D2-small"/>
    <property type="match status" value="1"/>
</dbReference>
<evidence type="ECO:0000256" key="3">
    <source>
        <dbReference type="ARBA" id="ARBA00022840"/>
    </source>
</evidence>
<dbReference type="PRINTS" id="PR00300">
    <property type="entry name" value="CLPPROTEASEA"/>
</dbReference>
<dbReference type="GO" id="GO:0005524">
    <property type="term" value="F:ATP binding"/>
    <property type="evidence" value="ECO:0007669"/>
    <property type="project" value="UniProtKB-KW"/>
</dbReference>
<comment type="caution">
    <text evidence="9">The sequence shown here is derived from an EMBL/GenBank/DDBJ whole genome shotgun (WGS) entry which is preliminary data.</text>
</comment>
<dbReference type="Pfam" id="PF07724">
    <property type="entry name" value="AAA_2"/>
    <property type="match status" value="1"/>
</dbReference>
<dbReference type="InterPro" id="IPR003959">
    <property type="entry name" value="ATPase_AAA_core"/>
</dbReference>
<keyword evidence="9" id="KW-0378">Hydrolase</keyword>
<feature type="region of interest" description="Disordered" evidence="6">
    <location>
        <begin position="454"/>
        <end position="475"/>
    </location>
</feature>
<dbReference type="OrthoDB" id="9803641at2"/>
<dbReference type="SUPFAM" id="SSF52540">
    <property type="entry name" value="P-loop containing nucleoside triphosphate hydrolases"/>
    <property type="match status" value="2"/>
</dbReference>
<dbReference type="InterPro" id="IPR036628">
    <property type="entry name" value="Clp_N_dom_sf"/>
</dbReference>
<feature type="compositionally biased region" description="Basic and acidic residues" evidence="6">
    <location>
        <begin position="831"/>
        <end position="844"/>
    </location>
</feature>
<dbReference type="AlphaFoldDB" id="A0A2M9HGT5"/>
<dbReference type="FunFam" id="3.40.50.300:FF:000025">
    <property type="entry name" value="ATP-dependent Clp protease subunit"/>
    <property type="match status" value="1"/>
</dbReference>
<dbReference type="CDD" id="cd00009">
    <property type="entry name" value="AAA"/>
    <property type="match status" value="1"/>
</dbReference>
<dbReference type="InterPro" id="IPR027417">
    <property type="entry name" value="P-loop_NTPase"/>
</dbReference>
<organism evidence="9 10">
    <name type="scientific">Bifidobacterium simiarum</name>
    <dbReference type="NCBI Taxonomy" id="2045441"/>
    <lineage>
        <taxon>Bacteria</taxon>
        <taxon>Bacillati</taxon>
        <taxon>Actinomycetota</taxon>
        <taxon>Actinomycetes</taxon>
        <taxon>Bifidobacteriales</taxon>
        <taxon>Bifidobacteriaceae</taxon>
        <taxon>Bifidobacterium</taxon>
    </lineage>
</organism>
<dbReference type="GO" id="GO:0034605">
    <property type="term" value="P:cellular response to heat"/>
    <property type="evidence" value="ECO:0007669"/>
    <property type="project" value="TreeGrafter"/>
</dbReference>
<dbReference type="GO" id="GO:0008233">
    <property type="term" value="F:peptidase activity"/>
    <property type="evidence" value="ECO:0007669"/>
    <property type="project" value="UniProtKB-KW"/>
</dbReference>
<dbReference type="PROSITE" id="PS51903">
    <property type="entry name" value="CLP_R"/>
    <property type="match status" value="1"/>
</dbReference>
<evidence type="ECO:0000259" key="8">
    <source>
        <dbReference type="PROSITE" id="PS51903"/>
    </source>
</evidence>
<proteinExistence type="predicted"/>
<dbReference type="InterPro" id="IPR004176">
    <property type="entry name" value="Clp_R_N"/>
</dbReference>
<dbReference type="InterPro" id="IPR019489">
    <property type="entry name" value="Clp_ATPase_C"/>
</dbReference>